<reference evidence="3" key="2">
    <citation type="submission" date="2018-08" db="UniProtKB">
        <authorList>
            <consortium name="EnsemblPlants"/>
        </authorList>
    </citation>
    <scope>IDENTIFICATION</scope>
    <source>
        <strain evidence="3">Yugu1</strain>
    </source>
</reference>
<dbReference type="STRING" id="4555.K3YM45"/>
<organism evidence="3 4">
    <name type="scientific">Setaria italica</name>
    <name type="common">Foxtail millet</name>
    <name type="synonym">Panicum italicum</name>
    <dbReference type="NCBI Taxonomy" id="4555"/>
    <lineage>
        <taxon>Eukaryota</taxon>
        <taxon>Viridiplantae</taxon>
        <taxon>Streptophyta</taxon>
        <taxon>Embryophyta</taxon>
        <taxon>Tracheophyta</taxon>
        <taxon>Spermatophyta</taxon>
        <taxon>Magnoliopsida</taxon>
        <taxon>Liliopsida</taxon>
        <taxon>Poales</taxon>
        <taxon>Poaceae</taxon>
        <taxon>PACMAD clade</taxon>
        <taxon>Panicoideae</taxon>
        <taxon>Panicodae</taxon>
        <taxon>Paniceae</taxon>
        <taxon>Cenchrinae</taxon>
        <taxon>Setaria</taxon>
    </lineage>
</organism>
<evidence type="ECO:0000313" key="3">
    <source>
        <dbReference type="EnsemblPlants" id="KQL02472"/>
    </source>
</evidence>
<dbReference type="Gramene" id="KQL02472">
    <property type="protein sequence ID" value="KQL02472"/>
    <property type="gene ID" value="SETIT_015323mg"/>
</dbReference>
<keyword evidence="4" id="KW-1185">Reference proteome</keyword>
<dbReference type="HOGENOM" id="CLU_553663_0_0_1"/>
<proteinExistence type="predicted"/>
<reference evidence="4" key="1">
    <citation type="journal article" date="2012" name="Nat. Biotechnol.">
        <title>Reference genome sequence of the model plant Setaria.</title>
        <authorList>
            <person name="Bennetzen J.L."/>
            <person name="Schmutz J."/>
            <person name="Wang H."/>
            <person name="Percifield R."/>
            <person name="Hawkins J."/>
            <person name="Pontaroli A.C."/>
            <person name="Estep M."/>
            <person name="Feng L."/>
            <person name="Vaughn J.N."/>
            <person name="Grimwood J."/>
            <person name="Jenkins J."/>
            <person name="Barry K."/>
            <person name="Lindquist E."/>
            <person name="Hellsten U."/>
            <person name="Deshpande S."/>
            <person name="Wang X."/>
            <person name="Wu X."/>
            <person name="Mitros T."/>
            <person name="Triplett J."/>
            <person name="Yang X."/>
            <person name="Ye C.Y."/>
            <person name="Mauro-Herrera M."/>
            <person name="Wang L."/>
            <person name="Li P."/>
            <person name="Sharma M."/>
            <person name="Sharma R."/>
            <person name="Ronald P.C."/>
            <person name="Panaud O."/>
            <person name="Kellogg E.A."/>
            <person name="Brutnell T.P."/>
            <person name="Doust A.N."/>
            <person name="Tuskan G.A."/>
            <person name="Rokhsar D."/>
            <person name="Devos K.M."/>
        </authorList>
    </citation>
    <scope>NUCLEOTIDE SEQUENCE [LARGE SCALE GENOMIC DNA]</scope>
    <source>
        <strain evidence="4">cv. Yugu1</strain>
    </source>
</reference>
<dbReference type="Pfam" id="PF10536">
    <property type="entry name" value="PMD"/>
    <property type="match status" value="1"/>
</dbReference>
<feature type="compositionally biased region" description="Acidic residues" evidence="1">
    <location>
        <begin position="464"/>
        <end position="479"/>
    </location>
</feature>
<dbReference type="GO" id="GO:0010073">
    <property type="term" value="P:meristem maintenance"/>
    <property type="evidence" value="ECO:0007669"/>
    <property type="project" value="InterPro"/>
</dbReference>
<feature type="domain" description="Aminotransferase-like plant mobile" evidence="2">
    <location>
        <begin position="62"/>
        <end position="392"/>
    </location>
</feature>
<name>K3YM45_SETIT</name>
<evidence type="ECO:0000259" key="2">
    <source>
        <dbReference type="Pfam" id="PF10536"/>
    </source>
</evidence>
<evidence type="ECO:0000256" key="1">
    <source>
        <dbReference type="SAM" id="MobiDB-lite"/>
    </source>
</evidence>
<evidence type="ECO:0000313" key="4">
    <source>
        <dbReference type="Proteomes" id="UP000004995"/>
    </source>
</evidence>
<dbReference type="PANTHER" id="PTHR46033">
    <property type="entry name" value="PROTEIN MAIN-LIKE 2"/>
    <property type="match status" value="1"/>
</dbReference>
<dbReference type="Proteomes" id="UP000004995">
    <property type="component" value="Unassembled WGS sequence"/>
</dbReference>
<sequence length="493" mass="56991">MVILQNARQAKISEGKLPDPIKPRQSTSLEHMVKHRHEYDEYLAKANLLDFSNLLNKGLPALDHGLLSALVDRWSPITNTFHFPFGEMTPTLQDVAMMFALPINGKAVIGDIRRASINVQEILGVALPTKLKEGREEQATQVTQGWLMNNFNSLSTNASPAVIQSHTRAYALSILEGFIFSNKSSGTVHFDILPLLADWDTAGQYSWGSAVLAFLYRELRMASCNAGLFKKVGVGGCLSFLQLWFWIRVPLGRPQLPFFSVHNQSKLSVWLDLKCFKTRKRSHLEYTLSIDSVDFLKEPGLCFRDKDVWRANTLLNYFWIVEPHNVHRVKKQFGEDEFEQTIEDFQGQKCGIKVESKYLNRSDQEPDDQKYKEYLKWLQDVSFVDFTFHLTESNDDVHRFIKPIAYSMNKITEDLDEYLKVDCSSKEKCSTMWKLEDILARLKNLTNRLGLYSMPKNVMLEESCRDEEDEDDDEDEDSDNWMQDDARKTKRQW</sequence>
<feature type="region of interest" description="Disordered" evidence="1">
    <location>
        <begin position="461"/>
        <end position="493"/>
    </location>
</feature>
<accession>K3YM45</accession>
<dbReference type="InterPro" id="IPR019557">
    <property type="entry name" value="AminoTfrase-like_pln_mobile"/>
</dbReference>
<protein>
    <recommendedName>
        <fullName evidence="2">Aminotransferase-like plant mobile domain-containing protein</fullName>
    </recommendedName>
</protein>
<dbReference type="EnsemblPlants" id="KQL02472">
    <property type="protein sequence ID" value="KQL02472"/>
    <property type="gene ID" value="SETIT_015323mg"/>
</dbReference>
<dbReference type="PANTHER" id="PTHR46033:SF82">
    <property type="entry name" value="AMINOTRANSFERASE-LIKE PLANT MOBILE DOMAIN-CONTAINING PROTEIN"/>
    <property type="match status" value="1"/>
</dbReference>
<dbReference type="InterPro" id="IPR044824">
    <property type="entry name" value="MAIN-like"/>
</dbReference>
<dbReference type="InParanoid" id="K3YM45"/>
<dbReference type="AlphaFoldDB" id="K3YM45"/>
<dbReference type="eggNOG" id="ENOG502R40V">
    <property type="taxonomic scope" value="Eukaryota"/>
</dbReference>
<dbReference type="EMBL" id="AGNK02003977">
    <property type="status" value="NOT_ANNOTATED_CDS"/>
    <property type="molecule type" value="Genomic_DNA"/>
</dbReference>